<keyword evidence="7" id="KW-0812">Transmembrane</keyword>
<dbReference type="Pfam" id="PF17101">
    <property type="entry name" value="Stealth_CR1"/>
    <property type="match status" value="1"/>
</dbReference>
<dbReference type="PANTHER" id="PTHR24045:SF0">
    <property type="entry name" value="N-ACETYLGLUCOSAMINE-1-PHOSPHOTRANSFERASE SUBUNITS ALPHA_BETA"/>
    <property type="match status" value="1"/>
</dbReference>
<dbReference type="KEGG" id="hazt:108673148"/>
<dbReference type="Pfam" id="PF00066">
    <property type="entry name" value="Notch"/>
    <property type="match status" value="1"/>
</dbReference>
<dbReference type="PANTHER" id="PTHR24045">
    <property type="match status" value="1"/>
</dbReference>
<dbReference type="InterPro" id="IPR000800">
    <property type="entry name" value="Notch_dom"/>
</dbReference>
<dbReference type="RefSeq" id="XP_018016424.1">
    <property type="nucleotide sequence ID" value="XM_018160935.2"/>
</dbReference>
<feature type="compositionally biased region" description="Low complexity" evidence="6">
    <location>
        <begin position="1146"/>
        <end position="1155"/>
    </location>
</feature>
<dbReference type="OrthoDB" id="263283at2759"/>
<dbReference type="PROSITE" id="PS50222">
    <property type="entry name" value="EF_HAND_2"/>
    <property type="match status" value="1"/>
</dbReference>
<evidence type="ECO:0000256" key="1">
    <source>
        <dbReference type="ARBA" id="ARBA00007583"/>
    </source>
</evidence>
<proteinExistence type="inferred from homology"/>
<dbReference type="InterPro" id="IPR031357">
    <property type="entry name" value="Stealth_CR3"/>
</dbReference>
<keyword evidence="9" id="KW-1185">Reference proteome</keyword>
<dbReference type="Pfam" id="PF17103">
    <property type="entry name" value="Stealth_CR4"/>
    <property type="match status" value="1"/>
</dbReference>
<dbReference type="Proteomes" id="UP000694843">
    <property type="component" value="Unplaced"/>
</dbReference>
<dbReference type="Pfam" id="PF17102">
    <property type="entry name" value="Stealth_CR3"/>
    <property type="match status" value="1"/>
</dbReference>
<dbReference type="InterPro" id="IPR002048">
    <property type="entry name" value="EF_hand_dom"/>
</dbReference>
<evidence type="ECO:0000256" key="4">
    <source>
        <dbReference type="ARBA" id="ARBA00023157"/>
    </source>
</evidence>
<evidence type="ECO:0000256" key="6">
    <source>
        <dbReference type="SAM" id="MobiDB-lite"/>
    </source>
</evidence>
<evidence type="ECO:0000256" key="3">
    <source>
        <dbReference type="ARBA" id="ARBA00022737"/>
    </source>
</evidence>
<reference evidence="10" key="1">
    <citation type="submission" date="2025-08" db="UniProtKB">
        <authorList>
            <consortium name="RefSeq"/>
        </authorList>
    </citation>
    <scope>IDENTIFICATION</scope>
    <source>
        <tissue evidence="10">Whole organism</tissue>
    </source>
</reference>
<dbReference type="GO" id="GO:0005794">
    <property type="term" value="C:Golgi apparatus"/>
    <property type="evidence" value="ECO:0007669"/>
    <property type="project" value="TreeGrafter"/>
</dbReference>
<dbReference type="InterPro" id="IPR031358">
    <property type="entry name" value="Stealth_CR1"/>
</dbReference>
<dbReference type="InterPro" id="IPR021520">
    <property type="entry name" value="Stealth_CR2"/>
</dbReference>
<dbReference type="Pfam" id="PF11380">
    <property type="entry name" value="Stealth_CR2"/>
    <property type="match status" value="1"/>
</dbReference>
<keyword evidence="7" id="KW-0472">Membrane</keyword>
<protein>
    <submittedName>
        <fullName evidence="10">N-acetylglucosamine-1-phosphotransferase subunits alpha/beta-like</fullName>
    </submittedName>
</protein>
<keyword evidence="3" id="KW-0677">Repeat</keyword>
<keyword evidence="7" id="KW-1133">Transmembrane helix</keyword>
<keyword evidence="5" id="KW-0325">Glycoprotein</keyword>
<feature type="compositionally biased region" description="Basic and acidic residues" evidence="6">
    <location>
        <begin position="1156"/>
        <end position="1167"/>
    </location>
</feature>
<organism evidence="9 10">
    <name type="scientific">Hyalella azteca</name>
    <name type="common">Amphipod</name>
    <dbReference type="NCBI Taxonomy" id="294128"/>
    <lineage>
        <taxon>Eukaryota</taxon>
        <taxon>Metazoa</taxon>
        <taxon>Ecdysozoa</taxon>
        <taxon>Arthropoda</taxon>
        <taxon>Crustacea</taxon>
        <taxon>Multicrustacea</taxon>
        <taxon>Malacostraca</taxon>
        <taxon>Eumalacostraca</taxon>
        <taxon>Peracarida</taxon>
        <taxon>Amphipoda</taxon>
        <taxon>Senticaudata</taxon>
        <taxon>Talitrida</taxon>
        <taxon>Talitroidea</taxon>
        <taxon>Hyalellidae</taxon>
        <taxon>Hyalella</taxon>
    </lineage>
</organism>
<evidence type="ECO:0000256" key="7">
    <source>
        <dbReference type="SAM" id="Phobius"/>
    </source>
</evidence>
<dbReference type="GeneID" id="108673148"/>
<feature type="region of interest" description="Disordered" evidence="6">
    <location>
        <begin position="485"/>
        <end position="505"/>
    </location>
</feature>
<gene>
    <name evidence="10" type="primary">LOC108673148</name>
</gene>
<dbReference type="InterPro" id="IPR031356">
    <property type="entry name" value="Stealth_CR4"/>
</dbReference>
<feature type="region of interest" description="Disordered" evidence="6">
    <location>
        <begin position="1139"/>
        <end position="1167"/>
    </location>
</feature>
<comment type="similarity">
    <text evidence="1">Belongs to the stealth family.</text>
</comment>
<dbReference type="Gene3D" id="3.30.300.320">
    <property type="match status" value="1"/>
</dbReference>
<keyword evidence="2" id="KW-0808">Transferase</keyword>
<dbReference type="CTD" id="79158"/>
<dbReference type="GO" id="GO:0003976">
    <property type="term" value="F:UDP-N-acetylglucosamine-lysosomal-enzyme N-acetylglucosaminephosphotransferase activity"/>
    <property type="evidence" value="ECO:0007669"/>
    <property type="project" value="TreeGrafter"/>
</dbReference>
<evidence type="ECO:0000313" key="10">
    <source>
        <dbReference type="RefSeq" id="XP_018016424.1"/>
    </source>
</evidence>
<evidence type="ECO:0000313" key="9">
    <source>
        <dbReference type="Proteomes" id="UP000694843"/>
    </source>
</evidence>
<feature type="transmembrane region" description="Helical" evidence="7">
    <location>
        <begin position="1536"/>
        <end position="1554"/>
    </location>
</feature>
<dbReference type="GO" id="GO:0005509">
    <property type="term" value="F:calcium ion binding"/>
    <property type="evidence" value="ECO:0007669"/>
    <property type="project" value="InterPro"/>
</dbReference>
<feature type="domain" description="EF-hand" evidence="8">
    <location>
        <begin position="1336"/>
        <end position="1371"/>
    </location>
</feature>
<sequence>MVVWKKWFQRKMMDLLAVENSKGSFCFFVFSAMICLALFFLFGYWSACYQAGIQPPHTASTGVFADNIAGKFFLPNLATSVLPVDVVYTWVNGSDPQLALGLRQVLRNLTGHCSPPHYCTLGRYVALPLHTSADADTMSAMLRITPKLAGIKRVIAQYGDAEKDFLVARVMYSDSKDQAGDDGLEQFDGQTGKAEDVPELDAVLGDVQQRMLEIGVETTPSLAVWSTEKSHGWSVPRDTAAFIINTAGEEDINVLFYKLTKSIPQFAESCDRELIQDGFFVECTDRLLIDDLKESVMQYNTPRINENMARVEASLHNTVPKLAKYKPGHQKKIHADERVETSSRTAEIKLRAEDGSVLLTENVNPDVPRAKEVHARVDEKISSSRRLKSVSDEGNVGFEEYKDEKLYLEEKYQNDLKTLSEKAIAGSPRRLLVLGGRFKQRQGDSQSIERSSKSLLLGEVKATDTRVNFRVGGDVADVAKNELELSKRTEGPNPPKTATSDAPSKELVRDSYLIDRVKSDALKKASDISVKDFDIAKKGAASSKESQPKFEYAHTLIPERLSKRNTFLEAKGNHAKAANSSSSPMKKNASAVPDALLSGRVQFLPALLQLQSVENDKLRDGVNVNRFQDSEELRYSLRSLERYAGWVRHVYLVTNGQLPYWLDLDHPRLTVVPHSAIFPDASHLPTYSSPAIESHLHRIPGLSLNFLYFNDDVMLGAPVWPQDFHSADEGQRVFLSWQLPSCAPGCANSWLADGYCDVPCNVSICSYDGHDCLGVDIKMGVGLGGSHYTDDGGLDSAYEDLAGTGPGACADTCIDSWLADGYCDDACNVASCGYDCGDCGDGELRHLPQLPLPHPNTSLHYTMPRGTRSWWLDLSAVLGANTTIEGDFSTLTSGQAPQAEPSPPYALPVDLQHAGVLALTASTTLKLLVAVLTPDLEQDLHLHIKIINKIASSMIWFKYVVSVSDVVEDNPAAEPQQSPDNNATATPLHFNFTYHSPELLQPRNNASTLYHDVDVRLSKMEPNIKMQVAHLEQLYLLGHLTELGLKVKKSAIVEKYVKNHPHLENNLKRYPETWVADLKRDQSSSSETPVVQNIVVHPANVSTGRKLLWTAYGHQNFTRQQFDYLNEFLNIPTKSTSSEHRLSVHKSSVSQSQDLKSSEPHDKTSGDLESYRGFFPWERQPECHSSDKSDWDEIIRKMRSRLGDSLVVNSRFIRKFYNKPLQNFSVKIPENNILKSSHFVVTSLVTDMENKFPGRRALLDMFAESLLYVNRVYNEELGMKIRKVPAHTPHFINISVMTDLQDRFAAEFTATSSHKVRQSHDMQFAFSYYYYLLGATRIRTIEEIFVEFDTDNSGTWSDREIRTLLARVGEIPVQFARVKLLHQLLSNCSLVHDVPPVPTPPYERYADSHLPAVSLALVQQCEEVHALLAPLRAVPRYRATEVSDSSLHFKMISSNLSKVITMLDEVRREPRKFVCLNNNLDPEHGDNDMILALLQDTYESLYPQPSSFELPPNYRNRFLYLQELQQWRHWRNIVRVVVYSCFALLLLITLTTFWGSKIEALKRHCCRRRGNGHYLVQQQKRLIEFPV</sequence>
<name>A0A8B7NRQ8_HYAAZ</name>
<dbReference type="GO" id="GO:0016256">
    <property type="term" value="P:N-glycan processing to lysosome"/>
    <property type="evidence" value="ECO:0007669"/>
    <property type="project" value="TreeGrafter"/>
</dbReference>
<evidence type="ECO:0000256" key="2">
    <source>
        <dbReference type="ARBA" id="ARBA00022679"/>
    </source>
</evidence>
<evidence type="ECO:0000256" key="5">
    <source>
        <dbReference type="ARBA" id="ARBA00023180"/>
    </source>
</evidence>
<keyword evidence="4" id="KW-1015">Disulfide bond</keyword>
<dbReference type="GO" id="GO:0046835">
    <property type="term" value="P:carbohydrate phosphorylation"/>
    <property type="evidence" value="ECO:0007669"/>
    <property type="project" value="TreeGrafter"/>
</dbReference>
<dbReference type="InterPro" id="IPR047141">
    <property type="entry name" value="Stealth"/>
</dbReference>
<accession>A0A8B7NRQ8</accession>
<feature type="transmembrane region" description="Helical" evidence="7">
    <location>
        <begin position="21"/>
        <end position="45"/>
    </location>
</feature>
<evidence type="ECO:0000259" key="8">
    <source>
        <dbReference type="PROSITE" id="PS50222"/>
    </source>
</evidence>